<evidence type="ECO:0000313" key="2">
    <source>
        <dbReference type="EMBL" id="MCW1934533.1"/>
    </source>
</evidence>
<dbReference type="RefSeq" id="WP_264507318.1">
    <property type="nucleotide sequence ID" value="NZ_JAPDFL010000001.1"/>
</dbReference>
<reference evidence="2 3" key="1">
    <citation type="submission" date="2022-10" db="EMBL/GenBank/DDBJ databases">
        <title>Pararhodobacter sp. nov., isolated from marine algae.</title>
        <authorList>
            <person name="Choi B.J."/>
            <person name="Kim J.M."/>
            <person name="Lee J.K."/>
            <person name="Choi D.G."/>
            <person name="Jeon C.O."/>
        </authorList>
    </citation>
    <scope>NUCLEOTIDE SEQUENCE [LARGE SCALE GENOMIC DNA]</scope>
    <source>
        <strain evidence="2 3">ZQ420</strain>
    </source>
</reference>
<dbReference type="InterPro" id="IPR053802">
    <property type="entry name" value="DUF6950"/>
</dbReference>
<gene>
    <name evidence="2" type="ORF">OKW52_20320</name>
</gene>
<organism evidence="2 3">
    <name type="scientific">Pararhodobacter zhoushanensis</name>
    <dbReference type="NCBI Taxonomy" id="2479545"/>
    <lineage>
        <taxon>Bacteria</taxon>
        <taxon>Pseudomonadati</taxon>
        <taxon>Pseudomonadota</taxon>
        <taxon>Alphaproteobacteria</taxon>
        <taxon>Rhodobacterales</taxon>
        <taxon>Paracoccaceae</taxon>
        <taxon>Pararhodobacter</taxon>
    </lineage>
</organism>
<sequence length="135" mass="14315">MGRVTRIAGWETILAEQIEAARLRPFQWGVHDCATWAADVRAALTGTESAAQAWRGRYKTEIGAARVMRRLGWPDLATGAGAALGAPIPVLMARRGDVVMDGQTFGVCVGASAAFVGEAGLIYARLGQCSAAWRV</sequence>
<comment type="caution">
    <text evidence="2">The sequence shown here is derived from an EMBL/GenBank/DDBJ whole genome shotgun (WGS) entry which is preliminary data.</text>
</comment>
<name>A0ABT3H452_9RHOB</name>
<accession>A0ABT3H452</accession>
<protein>
    <recommendedName>
        <fullName evidence="1">DUF6950 domain-containing protein</fullName>
    </recommendedName>
</protein>
<dbReference type="EMBL" id="JAPDFL010000001">
    <property type="protein sequence ID" value="MCW1934533.1"/>
    <property type="molecule type" value="Genomic_DNA"/>
</dbReference>
<proteinExistence type="predicted"/>
<feature type="domain" description="DUF6950" evidence="1">
    <location>
        <begin position="5"/>
        <end position="135"/>
    </location>
</feature>
<evidence type="ECO:0000259" key="1">
    <source>
        <dbReference type="Pfam" id="PF22262"/>
    </source>
</evidence>
<keyword evidence="3" id="KW-1185">Reference proteome</keyword>
<evidence type="ECO:0000313" key="3">
    <source>
        <dbReference type="Proteomes" id="UP001208938"/>
    </source>
</evidence>
<dbReference type="Proteomes" id="UP001208938">
    <property type="component" value="Unassembled WGS sequence"/>
</dbReference>
<dbReference type="Pfam" id="PF22262">
    <property type="entry name" value="DUF6950"/>
    <property type="match status" value="1"/>
</dbReference>